<evidence type="ECO:0000313" key="3">
    <source>
        <dbReference type="Proteomes" id="UP000220246"/>
    </source>
</evidence>
<keyword evidence="1" id="KW-1133">Transmembrane helix</keyword>
<keyword evidence="1" id="KW-0472">Membrane</keyword>
<dbReference type="RefSeq" id="WP_066541683.1">
    <property type="nucleotide sequence ID" value="NZ_PDEA01000001.1"/>
</dbReference>
<proteinExistence type="predicted"/>
<keyword evidence="1" id="KW-0812">Transmembrane</keyword>
<dbReference type="EMBL" id="PDEA01000001">
    <property type="protein sequence ID" value="PEH88017.1"/>
    <property type="molecule type" value="Genomic_DNA"/>
</dbReference>
<dbReference type="AlphaFoldDB" id="A0A2A7URW6"/>
<evidence type="ECO:0000256" key="1">
    <source>
        <dbReference type="SAM" id="Phobius"/>
    </source>
</evidence>
<evidence type="ECO:0000313" key="2">
    <source>
        <dbReference type="EMBL" id="PEH88017.1"/>
    </source>
</evidence>
<keyword evidence="3" id="KW-1185">Reference proteome</keyword>
<organism evidence="2 3">
    <name type="scientific">Comamonas terrigena</name>
    <dbReference type="NCBI Taxonomy" id="32013"/>
    <lineage>
        <taxon>Bacteria</taxon>
        <taxon>Pseudomonadati</taxon>
        <taxon>Pseudomonadota</taxon>
        <taxon>Betaproteobacteria</taxon>
        <taxon>Burkholderiales</taxon>
        <taxon>Comamonadaceae</taxon>
        <taxon>Comamonas</taxon>
    </lineage>
</organism>
<feature type="transmembrane region" description="Helical" evidence="1">
    <location>
        <begin position="21"/>
        <end position="48"/>
    </location>
</feature>
<reference evidence="3" key="1">
    <citation type="submission" date="2017-09" db="EMBL/GenBank/DDBJ databases">
        <title>FDA dAtabase for Regulatory Grade micrObial Sequences (FDA-ARGOS): Supporting development and validation of Infectious Disease Dx tests.</title>
        <authorList>
            <person name="Minogue T."/>
            <person name="Wolcott M."/>
            <person name="Wasieloski L."/>
            <person name="Aguilar W."/>
            <person name="Moore D."/>
            <person name="Tallon L."/>
            <person name="Sadzewicz L."/>
            <person name="Ott S."/>
            <person name="Zhao X."/>
            <person name="Nagaraj S."/>
            <person name="Vavikolanu K."/>
            <person name="Aluvathingal J."/>
            <person name="Nadendla S."/>
            <person name="Sichtig H."/>
        </authorList>
    </citation>
    <scope>NUCLEOTIDE SEQUENCE [LARGE SCALE GENOMIC DNA]</scope>
    <source>
        <strain evidence="3">FDAARGOS_394</strain>
    </source>
</reference>
<name>A0A2A7URW6_COMTR</name>
<feature type="transmembrane region" description="Helical" evidence="1">
    <location>
        <begin position="135"/>
        <end position="156"/>
    </location>
</feature>
<comment type="caution">
    <text evidence="2">The sequence shown here is derived from an EMBL/GenBank/DDBJ whole genome shotgun (WGS) entry which is preliminary data.</text>
</comment>
<protein>
    <submittedName>
        <fullName evidence="2">Uncharacterized protein</fullName>
    </submittedName>
</protein>
<dbReference type="GeneID" id="80799903"/>
<feature type="transmembrane region" description="Helical" evidence="1">
    <location>
        <begin position="68"/>
        <end position="88"/>
    </location>
</feature>
<gene>
    <name evidence="2" type="ORF">CRM82_04775</name>
</gene>
<feature type="transmembrane region" description="Helical" evidence="1">
    <location>
        <begin position="95"/>
        <end position="115"/>
    </location>
</feature>
<accession>A0A2A7URW6</accession>
<dbReference type="OrthoDB" id="8794805at2"/>
<dbReference type="STRING" id="1219032.GCA_001515545_03981"/>
<sequence length="181" mass="19733">MTSIQLSVLIPTPRRTPRQRVLLCGAAVFGLLASVAVLPTVWNLLTLLHTLPHWYLLERMLAHSPMTAWLLMLAWGAAVPLCLLATLFGGLHWRGALLTVAALLLAVVWYMHMPALQQCSLLSGMGDACRLLQAVYPLSLGLAVAVYLFGLVVLLLSSLGLVSLAPADEDPLNRDRYHYGV</sequence>
<dbReference type="Proteomes" id="UP000220246">
    <property type="component" value="Unassembled WGS sequence"/>
</dbReference>